<reference evidence="2" key="1">
    <citation type="submission" date="2023-04" db="EMBL/GenBank/DDBJ databases">
        <title>Phytophthora fragariaefolia NBRC 109709.</title>
        <authorList>
            <person name="Ichikawa N."/>
            <person name="Sato H."/>
            <person name="Tonouchi N."/>
        </authorList>
    </citation>
    <scope>NUCLEOTIDE SEQUENCE</scope>
    <source>
        <strain evidence="2">NBRC 109709</strain>
    </source>
</reference>
<name>A0A9W7DAU4_9STRA</name>
<feature type="region of interest" description="Disordered" evidence="1">
    <location>
        <begin position="135"/>
        <end position="156"/>
    </location>
</feature>
<gene>
    <name evidence="2" type="ORF">Pfra01_002697600</name>
</gene>
<organism evidence="2 3">
    <name type="scientific">Phytophthora fragariaefolia</name>
    <dbReference type="NCBI Taxonomy" id="1490495"/>
    <lineage>
        <taxon>Eukaryota</taxon>
        <taxon>Sar</taxon>
        <taxon>Stramenopiles</taxon>
        <taxon>Oomycota</taxon>
        <taxon>Peronosporomycetes</taxon>
        <taxon>Peronosporales</taxon>
        <taxon>Peronosporaceae</taxon>
        <taxon>Phytophthora</taxon>
    </lineage>
</organism>
<proteinExistence type="predicted"/>
<dbReference type="AlphaFoldDB" id="A0A9W7DAU4"/>
<protein>
    <submittedName>
        <fullName evidence="2">Unnamed protein product</fullName>
    </submittedName>
</protein>
<evidence type="ECO:0000313" key="2">
    <source>
        <dbReference type="EMBL" id="GMF61910.1"/>
    </source>
</evidence>
<dbReference type="Proteomes" id="UP001165121">
    <property type="component" value="Unassembled WGS sequence"/>
</dbReference>
<comment type="caution">
    <text evidence="2">The sequence shown here is derived from an EMBL/GenBank/DDBJ whole genome shotgun (WGS) entry which is preliminary data.</text>
</comment>
<evidence type="ECO:0000256" key="1">
    <source>
        <dbReference type="SAM" id="MobiDB-lite"/>
    </source>
</evidence>
<keyword evidence="3" id="KW-1185">Reference proteome</keyword>
<dbReference type="OrthoDB" id="129901at2759"/>
<dbReference type="EMBL" id="BSXT01006074">
    <property type="protein sequence ID" value="GMF61910.1"/>
    <property type="molecule type" value="Genomic_DNA"/>
</dbReference>
<sequence length="172" mass="18997">MLDTMDDAENDATDMGPNDYTLRLSDDEDIAAQNASKFVQKLSTWGEYNGMTVANKYELVTVETANCWRVVLPPTLWAALSKEMHGSVWSGHLRGPHTYGRVAQCEEAIVTMTDEAMSMAETSDDDVEVSNDVVQESGRPCARQDMLHSGDGTDGSWVRRASQYDLTLDLAP</sequence>
<evidence type="ECO:0000313" key="3">
    <source>
        <dbReference type="Proteomes" id="UP001165121"/>
    </source>
</evidence>
<accession>A0A9W7DAU4</accession>